<keyword evidence="2" id="KW-1185">Reference proteome</keyword>
<protein>
    <submittedName>
        <fullName evidence="1">Uncharacterized protein</fullName>
    </submittedName>
</protein>
<proteinExistence type="predicted"/>
<dbReference type="Proteomes" id="UP001341840">
    <property type="component" value="Unassembled WGS sequence"/>
</dbReference>
<name>A0ABU6WH64_9FABA</name>
<gene>
    <name evidence="1" type="ORF">PIB30_050215</name>
</gene>
<organism evidence="1 2">
    <name type="scientific">Stylosanthes scabra</name>
    <dbReference type="NCBI Taxonomy" id="79078"/>
    <lineage>
        <taxon>Eukaryota</taxon>
        <taxon>Viridiplantae</taxon>
        <taxon>Streptophyta</taxon>
        <taxon>Embryophyta</taxon>
        <taxon>Tracheophyta</taxon>
        <taxon>Spermatophyta</taxon>
        <taxon>Magnoliopsida</taxon>
        <taxon>eudicotyledons</taxon>
        <taxon>Gunneridae</taxon>
        <taxon>Pentapetalae</taxon>
        <taxon>rosids</taxon>
        <taxon>fabids</taxon>
        <taxon>Fabales</taxon>
        <taxon>Fabaceae</taxon>
        <taxon>Papilionoideae</taxon>
        <taxon>50 kb inversion clade</taxon>
        <taxon>dalbergioids sensu lato</taxon>
        <taxon>Dalbergieae</taxon>
        <taxon>Pterocarpus clade</taxon>
        <taxon>Stylosanthes</taxon>
    </lineage>
</organism>
<evidence type="ECO:0000313" key="1">
    <source>
        <dbReference type="EMBL" id="MED6184716.1"/>
    </source>
</evidence>
<dbReference type="EMBL" id="JASCZI010181586">
    <property type="protein sequence ID" value="MED6184716.1"/>
    <property type="molecule type" value="Genomic_DNA"/>
</dbReference>
<accession>A0ABU6WH64</accession>
<evidence type="ECO:0000313" key="2">
    <source>
        <dbReference type="Proteomes" id="UP001341840"/>
    </source>
</evidence>
<comment type="caution">
    <text evidence="1">The sequence shown here is derived from an EMBL/GenBank/DDBJ whole genome shotgun (WGS) entry which is preliminary data.</text>
</comment>
<sequence>MWRHRETSVVPIEHTIDVRLSERYLQWYFQWASLALLGVDDQLDDAPERMPGGLHDVVPDAPELYKPEALILGLSFVLGEEGVAGKGACSWQEGTSRSETGAGGVPHVQLFFGMYDTPPRSSSQGFVGPKISMGVDAEVDVLHPVALVDVSSLLYLGVDDDIDVMFLVVG</sequence>
<reference evidence="1 2" key="1">
    <citation type="journal article" date="2023" name="Plants (Basel)">
        <title>Bridging the Gap: Combining Genomics and Transcriptomics Approaches to Understand Stylosanthes scabra, an Orphan Legume from the Brazilian Caatinga.</title>
        <authorList>
            <person name="Ferreira-Neto J.R.C."/>
            <person name="da Silva M.D."/>
            <person name="Binneck E."/>
            <person name="de Melo N.F."/>
            <person name="da Silva R.H."/>
            <person name="de Melo A.L.T.M."/>
            <person name="Pandolfi V."/>
            <person name="Bustamante F.O."/>
            <person name="Brasileiro-Vidal A.C."/>
            <person name="Benko-Iseppon A.M."/>
        </authorList>
    </citation>
    <scope>NUCLEOTIDE SEQUENCE [LARGE SCALE GENOMIC DNA]</scope>
    <source>
        <tissue evidence="1">Leaves</tissue>
    </source>
</reference>